<feature type="transmembrane region" description="Helical" evidence="1">
    <location>
        <begin position="151"/>
        <end position="168"/>
    </location>
</feature>
<evidence type="ECO:0000313" key="3">
    <source>
        <dbReference type="Proteomes" id="UP001596101"/>
    </source>
</evidence>
<feature type="transmembrane region" description="Helical" evidence="1">
    <location>
        <begin position="204"/>
        <end position="224"/>
    </location>
</feature>
<feature type="transmembrane region" description="Helical" evidence="1">
    <location>
        <begin position="85"/>
        <end position="112"/>
    </location>
</feature>
<keyword evidence="1" id="KW-0812">Transmembrane</keyword>
<evidence type="ECO:0000313" key="2">
    <source>
        <dbReference type="EMBL" id="MFC5479954.1"/>
    </source>
</evidence>
<protein>
    <recommendedName>
        <fullName evidence="4">ABC transporter permease</fullName>
    </recommendedName>
</protein>
<dbReference type="RefSeq" id="WP_379758388.1">
    <property type="nucleotide sequence ID" value="NZ_JBHSMR010000013.1"/>
</dbReference>
<feature type="transmembrane region" description="Helical" evidence="1">
    <location>
        <begin position="45"/>
        <end position="64"/>
    </location>
</feature>
<proteinExistence type="predicted"/>
<feature type="transmembrane region" description="Helical" evidence="1">
    <location>
        <begin position="545"/>
        <end position="564"/>
    </location>
</feature>
<reference evidence="3" key="1">
    <citation type="journal article" date="2019" name="Int. J. Syst. Evol. Microbiol.">
        <title>The Global Catalogue of Microorganisms (GCM) 10K type strain sequencing project: providing services to taxonomists for standard genome sequencing and annotation.</title>
        <authorList>
            <consortium name="The Broad Institute Genomics Platform"/>
            <consortium name="The Broad Institute Genome Sequencing Center for Infectious Disease"/>
            <person name="Wu L."/>
            <person name="Ma J."/>
        </authorList>
    </citation>
    <scope>NUCLEOTIDE SEQUENCE [LARGE SCALE GENOMIC DNA]</scope>
    <source>
        <strain evidence="3">CCUG 43111</strain>
    </source>
</reference>
<feature type="transmembrane region" description="Helical" evidence="1">
    <location>
        <begin position="576"/>
        <end position="595"/>
    </location>
</feature>
<organism evidence="2 3">
    <name type="scientific">Massilia suwonensis</name>
    <dbReference type="NCBI Taxonomy" id="648895"/>
    <lineage>
        <taxon>Bacteria</taxon>
        <taxon>Pseudomonadati</taxon>
        <taxon>Pseudomonadota</taxon>
        <taxon>Betaproteobacteria</taxon>
        <taxon>Burkholderiales</taxon>
        <taxon>Oxalobacteraceae</taxon>
        <taxon>Telluria group</taxon>
        <taxon>Massilia</taxon>
    </lineage>
</organism>
<comment type="caution">
    <text evidence="2">The sequence shown here is derived from an EMBL/GenBank/DDBJ whole genome shotgun (WGS) entry which is preliminary data.</text>
</comment>
<feature type="transmembrane region" description="Helical" evidence="1">
    <location>
        <begin position="12"/>
        <end position="33"/>
    </location>
</feature>
<feature type="transmembrane region" description="Helical" evidence="1">
    <location>
        <begin position="124"/>
        <end position="144"/>
    </location>
</feature>
<keyword evidence="1" id="KW-0472">Membrane</keyword>
<gene>
    <name evidence="2" type="ORF">ACFPQ5_17285</name>
</gene>
<accession>A0ABW0MNZ0</accession>
<keyword evidence="3" id="KW-1185">Reference proteome</keyword>
<evidence type="ECO:0008006" key="4">
    <source>
        <dbReference type="Google" id="ProtNLM"/>
    </source>
</evidence>
<name>A0ABW0MNZ0_9BURK</name>
<dbReference type="Proteomes" id="UP001596101">
    <property type="component" value="Unassembled WGS sequence"/>
</dbReference>
<dbReference type="EMBL" id="JBHSMR010000013">
    <property type="protein sequence ID" value="MFC5479954.1"/>
    <property type="molecule type" value="Genomic_DNA"/>
</dbReference>
<feature type="transmembrane region" description="Helical" evidence="1">
    <location>
        <begin position="174"/>
        <end position="192"/>
    </location>
</feature>
<sequence length="612" mass="66613">MKELFLSELRRFRGAALIATIIHLVLQLCASRLADPLLLSWQPHAVFLLFYVLCGFGFAVYQFGTYRQPSRWIWLLHRPLAPQRVGAALALASSCLILLAIGLPLLLAIGLTDLLSTRVVDTRHYTMVLFVVLFCLNGWLAGAYVMLNGRLSAAVVTLLPVLLMGRLAAGVDLLLPGAVCTALLAGLALGAVKPERTAPPRRLPALLAAGLPLQLGFYFTLLWAGSLAFQYGEMLLGVHPLNRPVPPAGGHTELARADGRAAFRLGLAASSDPRAAHWARQVPLLDIESVAPMTRQFPVRHQITNLDSLQWIDEERHTAWTFSHDSMRFEGADLHTGAARGSFGAGGEASPVPFDAVPFVFENWIMTPHRLYRRDPVSRRFTEVLSVPASEILASTPQDIGARWYVLTDRRLIVFARPDDSLAQPVRSLYSIALPGRVTGLERIDVAPLLDGTLLSFNHGRKMAEGEPDARQTVLFVDEAGRTQTIADRALTHDFAAPFEHKAWWISPLTHAVLALPALIENGDIGVPDRSAFVDIVGQRRPQEVVAWAIGAALLSSLVAWTGLRRARVSPARRYGWTLAALLLGLPCLGVLLLLQPRSAAAPALAGVPVAA</sequence>
<keyword evidence="1" id="KW-1133">Transmembrane helix</keyword>
<evidence type="ECO:0000256" key="1">
    <source>
        <dbReference type="SAM" id="Phobius"/>
    </source>
</evidence>